<proteinExistence type="predicted"/>
<evidence type="ECO:0000313" key="3">
    <source>
        <dbReference type="Proteomes" id="UP000250043"/>
    </source>
</evidence>
<keyword evidence="3" id="KW-1185">Reference proteome</keyword>
<dbReference type="SUPFAM" id="SSF54695">
    <property type="entry name" value="POZ domain"/>
    <property type="match status" value="1"/>
</dbReference>
<reference evidence="2 3" key="1">
    <citation type="submission" date="2016-07" db="EMBL/GenBank/DDBJ databases">
        <title>Draft genome of the white-rot fungus Obba rivulosa 3A-2.</title>
        <authorList>
            <consortium name="DOE Joint Genome Institute"/>
            <person name="Miettinen O."/>
            <person name="Riley R."/>
            <person name="Acob R."/>
            <person name="Barry K."/>
            <person name="Cullen D."/>
            <person name="De Vries R."/>
            <person name="Hainaut M."/>
            <person name="Hatakka A."/>
            <person name="Henrissat B."/>
            <person name="Hilden K."/>
            <person name="Kuo R."/>
            <person name="Labutti K."/>
            <person name="Lipzen A."/>
            <person name="Makela M.R."/>
            <person name="Sandor L."/>
            <person name="Spatafora J.W."/>
            <person name="Grigoriev I.V."/>
            <person name="Hibbett D.S."/>
        </authorList>
    </citation>
    <scope>NUCLEOTIDE SEQUENCE [LARGE SCALE GENOMIC DNA]</scope>
    <source>
        <strain evidence="2 3">3A-2</strain>
    </source>
</reference>
<sequence length="350" mass="39818">MESDMEFSSNRHSAVLSEFEVPVRHPEFTFEDANMALIAGRQYFLVHQGLLTHHSKPFTLMIKTRQAEGGQVIAGLPAVSLEDPADELACFLRVLYGFCVNLETKDFEVISALLRISTKYGVEELRKEAIRVLSRSWPTTLPLWEIREKSVTSADGLYNPRPSLPHPLLIIELAREADVPELLPSAFYDISRYLPSQLASGHTPSDGTKRMLADDDLLQILRGKEHSARFFSTFIVNDLEGRVPSEFCLHRNDTVPSRKRACQIAFEAITFDLIRDVNGMLCNRNSDPLFAIADTFLMQTREDIPGAENEVVHRACEFCRMEYGAVVDAVREELWRKIPEWFELEVSNWG</sequence>
<name>A0A8E2AYX8_9APHY</name>
<feature type="domain" description="BTB" evidence="1">
    <location>
        <begin position="33"/>
        <end position="137"/>
    </location>
</feature>
<evidence type="ECO:0000259" key="1">
    <source>
        <dbReference type="SMART" id="SM00225"/>
    </source>
</evidence>
<evidence type="ECO:0000313" key="2">
    <source>
        <dbReference type="EMBL" id="OCH93111.1"/>
    </source>
</evidence>
<organism evidence="2 3">
    <name type="scientific">Obba rivulosa</name>
    <dbReference type="NCBI Taxonomy" id="1052685"/>
    <lineage>
        <taxon>Eukaryota</taxon>
        <taxon>Fungi</taxon>
        <taxon>Dikarya</taxon>
        <taxon>Basidiomycota</taxon>
        <taxon>Agaricomycotina</taxon>
        <taxon>Agaricomycetes</taxon>
        <taxon>Polyporales</taxon>
        <taxon>Gelatoporiaceae</taxon>
        <taxon>Obba</taxon>
    </lineage>
</organism>
<dbReference type="EMBL" id="KV722359">
    <property type="protein sequence ID" value="OCH93111.1"/>
    <property type="molecule type" value="Genomic_DNA"/>
</dbReference>
<dbReference type="Gene3D" id="3.30.710.10">
    <property type="entry name" value="Potassium Channel Kv1.1, Chain A"/>
    <property type="match status" value="1"/>
</dbReference>
<accession>A0A8E2AYX8</accession>
<dbReference type="AlphaFoldDB" id="A0A8E2AYX8"/>
<dbReference type="InterPro" id="IPR011333">
    <property type="entry name" value="SKP1/BTB/POZ_sf"/>
</dbReference>
<protein>
    <recommendedName>
        <fullName evidence="1">BTB domain-containing protein</fullName>
    </recommendedName>
</protein>
<dbReference type="SMART" id="SM00225">
    <property type="entry name" value="BTB"/>
    <property type="match status" value="1"/>
</dbReference>
<dbReference type="InterPro" id="IPR000210">
    <property type="entry name" value="BTB/POZ_dom"/>
</dbReference>
<dbReference type="Proteomes" id="UP000250043">
    <property type="component" value="Unassembled WGS sequence"/>
</dbReference>
<dbReference type="OrthoDB" id="3235673at2759"/>
<gene>
    <name evidence="2" type="ORF">OBBRIDRAFT_372191</name>
</gene>